<dbReference type="Pfam" id="PF01980">
    <property type="entry name" value="TrmO_N"/>
    <property type="match status" value="1"/>
</dbReference>
<evidence type="ECO:0000256" key="2">
    <source>
        <dbReference type="ARBA" id="ARBA00033753"/>
    </source>
</evidence>
<comment type="similarity">
    <text evidence="2">Belongs to the tRNA methyltransferase O family.</text>
</comment>
<feature type="domain" description="TsaA-like" evidence="3">
    <location>
        <begin position="2"/>
        <end position="133"/>
    </location>
</feature>
<dbReference type="SUPFAM" id="SSF118196">
    <property type="entry name" value="YaeB-like"/>
    <property type="match status" value="1"/>
</dbReference>
<dbReference type="PANTHER" id="PTHR12818">
    <property type="entry name" value="TRNA (ADENINE(37)-N6)-METHYLTRANSFERASE"/>
    <property type="match status" value="1"/>
</dbReference>
<evidence type="ECO:0000313" key="4">
    <source>
        <dbReference type="EMBL" id="GAG23901.1"/>
    </source>
</evidence>
<dbReference type="NCBIfam" id="TIGR00104">
    <property type="entry name" value="tRNA_TsaA"/>
    <property type="match status" value="1"/>
</dbReference>
<dbReference type="InterPro" id="IPR040372">
    <property type="entry name" value="YaeB-like"/>
</dbReference>
<dbReference type="InterPro" id="IPR023370">
    <property type="entry name" value="TrmO-like_N"/>
</dbReference>
<feature type="non-terminal residue" evidence="4">
    <location>
        <position position="1"/>
    </location>
</feature>
<dbReference type="AlphaFoldDB" id="X0XG33"/>
<evidence type="ECO:0000259" key="3">
    <source>
        <dbReference type="PROSITE" id="PS51668"/>
    </source>
</evidence>
<name>X0XG33_9ZZZZ</name>
<dbReference type="EMBL" id="BARS01031945">
    <property type="protein sequence ID" value="GAG23901.1"/>
    <property type="molecule type" value="Genomic_DNA"/>
</dbReference>
<organism evidence="4">
    <name type="scientific">marine sediment metagenome</name>
    <dbReference type="NCBI Taxonomy" id="412755"/>
    <lineage>
        <taxon>unclassified sequences</taxon>
        <taxon>metagenomes</taxon>
        <taxon>ecological metagenomes</taxon>
    </lineage>
</organism>
<dbReference type="CDD" id="cd09281">
    <property type="entry name" value="UPF0066"/>
    <property type="match status" value="1"/>
</dbReference>
<reference evidence="4" key="1">
    <citation type="journal article" date="2014" name="Front. Microbiol.">
        <title>High frequency of phylogenetically diverse reductive dehalogenase-homologous genes in deep subseafloor sedimentary metagenomes.</title>
        <authorList>
            <person name="Kawai M."/>
            <person name="Futagami T."/>
            <person name="Toyoda A."/>
            <person name="Takaki Y."/>
            <person name="Nishi S."/>
            <person name="Hori S."/>
            <person name="Arai W."/>
            <person name="Tsubouchi T."/>
            <person name="Morono Y."/>
            <person name="Uchiyama I."/>
            <person name="Ito T."/>
            <person name="Fujiyama A."/>
            <person name="Inagaki F."/>
            <person name="Takami H."/>
        </authorList>
    </citation>
    <scope>NUCLEOTIDE SEQUENCE</scope>
    <source>
        <strain evidence="4">Expedition CK06-06</strain>
    </source>
</reference>
<evidence type="ECO:0000256" key="1">
    <source>
        <dbReference type="ARBA" id="ARBA00022691"/>
    </source>
</evidence>
<dbReference type="InterPro" id="IPR036414">
    <property type="entry name" value="YaeB_N_sf"/>
</dbReference>
<keyword evidence="1" id="KW-0949">S-adenosyl-L-methionine</keyword>
<protein>
    <recommendedName>
        <fullName evidence="3">TsaA-like domain-containing protein</fullName>
    </recommendedName>
</protein>
<gene>
    <name evidence="4" type="ORF">S01H1_49644</name>
</gene>
<dbReference type="Gene3D" id="2.40.30.70">
    <property type="entry name" value="YaeB-like"/>
    <property type="match status" value="1"/>
</dbReference>
<dbReference type="PANTHER" id="PTHR12818:SF0">
    <property type="entry name" value="TRNA (ADENINE(37)-N6)-METHYLTRANSFERASE"/>
    <property type="match status" value="1"/>
</dbReference>
<accession>X0XG33</accession>
<dbReference type="PROSITE" id="PS51668">
    <property type="entry name" value="TSAA_2"/>
    <property type="match status" value="1"/>
</dbReference>
<dbReference type="InterPro" id="IPR036413">
    <property type="entry name" value="YaeB-like_sf"/>
</dbReference>
<sequence>VLKPIGIVSNEVKEPKRGGWDDVTSEIVIDEEWEEHLEGLEEFSHIIVVFWMHKSPVGTRPPGKIHPRGRADLPLVGLFATRAPYRPNPIGVSVVKLLRRHDNVLTVQGLDAIDGTPVLDIKSYMTPVDKPEDIRMPDWVSKIRTQPRP</sequence>
<proteinExistence type="inferred from homology"/>
<comment type="caution">
    <text evidence="4">The sequence shown here is derived from an EMBL/GenBank/DDBJ whole genome shotgun (WGS) entry which is preliminary data.</text>
</comment>